<evidence type="ECO:0000313" key="1">
    <source>
        <dbReference type="EMBL" id="PUA46762.1"/>
    </source>
</evidence>
<dbReference type="InterPro" id="IPR028962">
    <property type="entry name" value="Imm10"/>
</dbReference>
<proteinExistence type="predicted"/>
<name>A0A2T6GRI4_9PSED</name>
<gene>
    <name evidence="1" type="ORF">C5U62_01915</name>
</gene>
<accession>A0A2T6GRI4</accession>
<comment type="caution">
    <text evidence="1">The sequence shown here is derived from an EMBL/GenBank/DDBJ whole genome shotgun (WGS) entry which is preliminary data.</text>
</comment>
<organism evidence="1 2">
    <name type="scientific">Pseudomonas protegens</name>
    <dbReference type="NCBI Taxonomy" id="380021"/>
    <lineage>
        <taxon>Bacteria</taxon>
        <taxon>Pseudomonadati</taxon>
        <taxon>Pseudomonadota</taxon>
        <taxon>Gammaproteobacteria</taxon>
        <taxon>Pseudomonadales</taxon>
        <taxon>Pseudomonadaceae</taxon>
        <taxon>Pseudomonas</taxon>
    </lineage>
</organism>
<dbReference type="EMBL" id="PYJM01000001">
    <property type="protein sequence ID" value="PUA46762.1"/>
    <property type="molecule type" value="Genomic_DNA"/>
</dbReference>
<evidence type="ECO:0000313" key="2">
    <source>
        <dbReference type="Proteomes" id="UP000244178"/>
    </source>
</evidence>
<dbReference type="Pfam" id="PF15588">
    <property type="entry name" value="Imm10"/>
    <property type="match status" value="1"/>
</dbReference>
<protein>
    <recommendedName>
        <fullName evidence="3">Immunity protein 10</fullName>
    </recommendedName>
</protein>
<dbReference type="RefSeq" id="WP_108543064.1">
    <property type="nucleotide sequence ID" value="NZ_PYJM01000001.1"/>
</dbReference>
<dbReference type="Proteomes" id="UP000244178">
    <property type="component" value="Unassembled WGS sequence"/>
</dbReference>
<reference evidence="1 2" key="1">
    <citation type="submission" date="2018-03" db="EMBL/GenBank/DDBJ databases">
        <title>Draft genome sequence of the plant growth promoting rhizobacterium Pseudomonas protegens strain BNJ-SS-45 isolated from wheat (Triticum aestivum) rhizosphere.</title>
        <authorList>
            <person name="Bajpai A."/>
            <person name="Shende K."/>
            <person name="Meena N."/>
            <person name="Upadhyayula S.R."/>
            <person name="Suravajhala P."/>
            <person name="Medicherla K.M."/>
            <person name="Johri B.N."/>
        </authorList>
    </citation>
    <scope>NUCLEOTIDE SEQUENCE [LARGE SCALE GENOMIC DNA]</scope>
    <source>
        <strain evidence="1 2">BNJ-SS-45</strain>
    </source>
</reference>
<evidence type="ECO:0008006" key="3">
    <source>
        <dbReference type="Google" id="ProtNLM"/>
    </source>
</evidence>
<sequence>MNLKFHANTYSAYTEDDVQILGFADDGQQPEHYLLLQRAECFDEQDRQLGMDTYYVELGGQGVAGYGGIEQLQLAPGRLTLQFSSTLDWCRGLPGLDISWDAGLASVEEVRAALGEMLLGTDTRIQLQPGPGALQ</sequence>
<dbReference type="AlphaFoldDB" id="A0A2T6GRI4"/>